<feature type="domain" description="Flagellin N-terminal" evidence="6">
    <location>
        <begin position="14"/>
        <end position="139"/>
    </location>
</feature>
<evidence type="ECO:0000256" key="1">
    <source>
        <dbReference type="ARBA" id="ARBA00004365"/>
    </source>
</evidence>
<evidence type="ECO:0000256" key="5">
    <source>
        <dbReference type="ARBA" id="ARBA00023143"/>
    </source>
</evidence>
<dbReference type="GO" id="GO:0009424">
    <property type="term" value="C:bacterial-type flagellum hook"/>
    <property type="evidence" value="ECO:0007669"/>
    <property type="project" value="InterPro"/>
</dbReference>
<dbReference type="Pfam" id="PF00669">
    <property type="entry name" value="Flagellin_N"/>
    <property type="match status" value="1"/>
</dbReference>
<dbReference type="InterPro" id="IPR001492">
    <property type="entry name" value="Flagellin"/>
</dbReference>
<keyword evidence="8" id="KW-0966">Cell projection</keyword>
<dbReference type="PANTHER" id="PTHR42792">
    <property type="entry name" value="FLAGELLIN"/>
    <property type="match status" value="1"/>
</dbReference>
<comment type="subcellular location">
    <subcellularLocation>
        <location evidence="1">Bacterial flagellum</location>
    </subcellularLocation>
    <subcellularLocation>
        <location evidence="2">Secreted</location>
    </subcellularLocation>
</comment>
<organism evidence="8 9">
    <name type="scientific">Spongiibacter nanhainus</name>
    <dbReference type="NCBI Taxonomy" id="2794344"/>
    <lineage>
        <taxon>Bacteria</taxon>
        <taxon>Pseudomonadati</taxon>
        <taxon>Pseudomonadota</taxon>
        <taxon>Gammaproteobacteria</taxon>
        <taxon>Cellvibrionales</taxon>
        <taxon>Spongiibacteraceae</taxon>
        <taxon>Spongiibacter</taxon>
    </lineage>
</organism>
<evidence type="ECO:0000313" key="8">
    <source>
        <dbReference type="EMBL" id="QQD19721.1"/>
    </source>
</evidence>
<gene>
    <name evidence="8" type="primary">flgL</name>
    <name evidence="8" type="ORF">I6N98_07725</name>
</gene>
<name>A0A7T4R3C5_9GAMM</name>
<reference evidence="8 9" key="1">
    <citation type="submission" date="2020-12" db="EMBL/GenBank/DDBJ databases">
        <authorList>
            <person name="Shan Y."/>
        </authorList>
    </citation>
    <scope>NUCLEOTIDE SEQUENCE [LARGE SCALE GENOMIC DNA]</scope>
    <source>
        <strain evidence="9">csc3.9</strain>
    </source>
</reference>
<evidence type="ECO:0000259" key="6">
    <source>
        <dbReference type="Pfam" id="PF00669"/>
    </source>
</evidence>
<dbReference type="KEGG" id="snan:I6N98_07725"/>
<dbReference type="InterPro" id="IPR013384">
    <property type="entry name" value="Flagell_FlgL"/>
</dbReference>
<proteinExistence type="inferred from homology"/>
<feature type="domain" description="Flagellin C-terminal" evidence="7">
    <location>
        <begin position="315"/>
        <end position="397"/>
    </location>
</feature>
<comment type="similarity">
    <text evidence="3">Belongs to the bacterial flagellin family.</text>
</comment>
<protein>
    <submittedName>
        <fullName evidence="8">Flagellar hook-associated protein FlgL</fullName>
    </submittedName>
</protein>
<evidence type="ECO:0000256" key="3">
    <source>
        <dbReference type="ARBA" id="ARBA00005709"/>
    </source>
</evidence>
<keyword evidence="5" id="KW-0975">Bacterial flagellum</keyword>
<dbReference type="GO" id="GO:0005198">
    <property type="term" value="F:structural molecule activity"/>
    <property type="evidence" value="ECO:0007669"/>
    <property type="project" value="InterPro"/>
</dbReference>
<evidence type="ECO:0000256" key="2">
    <source>
        <dbReference type="ARBA" id="ARBA00004613"/>
    </source>
</evidence>
<keyword evidence="8" id="KW-0282">Flagellum</keyword>
<dbReference type="EMBL" id="CP066167">
    <property type="protein sequence ID" value="QQD19721.1"/>
    <property type="molecule type" value="Genomic_DNA"/>
</dbReference>
<evidence type="ECO:0000256" key="4">
    <source>
        <dbReference type="ARBA" id="ARBA00022525"/>
    </source>
</evidence>
<dbReference type="GO" id="GO:0005576">
    <property type="term" value="C:extracellular region"/>
    <property type="evidence" value="ECO:0007669"/>
    <property type="project" value="UniProtKB-SubCell"/>
</dbReference>
<dbReference type="AlphaFoldDB" id="A0A7T4R3C5"/>
<keyword evidence="8" id="KW-0969">Cilium</keyword>
<dbReference type="Pfam" id="PF00700">
    <property type="entry name" value="Flagellin_C"/>
    <property type="match status" value="1"/>
</dbReference>
<dbReference type="InterPro" id="IPR046358">
    <property type="entry name" value="Flagellin_C"/>
</dbReference>
<dbReference type="SUPFAM" id="SSF64518">
    <property type="entry name" value="Phase 1 flagellin"/>
    <property type="match status" value="1"/>
</dbReference>
<dbReference type="Proteomes" id="UP000596063">
    <property type="component" value="Chromosome"/>
</dbReference>
<keyword evidence="4" id="KW-0964">Secreted</keyword>
<dbReference type="NCBIfam" id="TIGR02550">
    <property type="entry name" value="flagell_flgL"/>
    <property type="match status" value="1"/>
</dbReference>
<dbReference type="PANTHER" id="PTHR42792:SF1">
    <property type="entry name" value="FLAGELLAR HOOK-ASSOCIATED PROTEIN 3"/>
    <property type="match status" value="1"/>
</dbReference>
<evidence type="ECO:0000313" key="9">
    <source>
        <dbReference type="Proteomes" id="UP000596063"/>
    </source>
</evidence>
<keyword evidence="9" id="KW-1185">Reference proteome</keyword>
<accession>A0A7T4R3C5</accession>
<dbReference type="RefSeq" id="WP_198571205.1">
    <property type="nucleotide sequence ID" value="NZ_CP066167.1"/>
</dbReference>
<sequence length="397" mass="42646">MRISTSQMFSLGLGAMLEKQGDLVRTQQQISTGQRMLSPADDPVAAVRNLELSRAKDRTEQYERNNHLLDSRLRLEESVLSESVTLLQRVRELAVQANNATQSNESRQSIALEIRQHLDSLLAYANTQDSDGRYIFSGFQQDTPAFSQTTSGVTYNGDDGQRMLQAGPGRQIADSDPGSAVFMAMLNGNGQFSAAASSANQGDGVIAVNAVADPASFTGQTLTVQFTSSDSYEVVDASSNVVASGSYLSGADIVAGGMSFQIEGQPVAGDSFTLQPAQRQDVFSMLDQLAGSLELGRSNAADRAQQTSEINHALGNLDQALDHILGKQTEVGARMASLDRQVDINAGASLQIEENLSLVNDLDYAEAITRFNQQLTSLQAAQQAFSKVQGLSLFNYL</sequence>
<dbReference type="InterPro" id="IPR001029">
    <property type="entry name" value="Flagellin_N"/>
</dbReference>
<dbReference type="Gene3D" id="1.20.1330.10">
    <property type="entry name" value="f41 fragment of flagellin, N-terminal domain"/>
    <property type="match status" value="1"/>
</dbReference>
<dbReference type="GO" id="GO:0071973">
    <property type="term" value="P:bacterial-type flagellum-dependent cell motility"/>
    <property type="evidence" value="ECO:0007669"/>
    <property type="project" value="InterPro"/>
</dbReference>
<evidence type="ECO:0000259" key="7">
    <source>
        <dbReference type="Pfam" id="PF00700"/>
    </source>
</evidence>